<gene>
    <name evidence="1" type="ORF">B0T14DRAFT_85118</name>
</gene>
<organism evidence="1 2">
    <name type="scientific">Immersiella caudata</name>
    <dbReference type="NCBI Taxonomy" id="314043"/>
    <lineage>
        <taxon>Eukaryota</taxon>
        <taxon>Fungi</taxon>
        <taxon>Dikarya</taxon>
        <taxon>Ascomycota</taxon>
        <taxon>Pezizomycotina</taxon>
        <taxon>Sordariomycetes</taxon>
        <taxon>Sordariomycetidae</taxon>
        <taxon>Sordariales</taxon>
        <taxon>Lasiosphaeriaceae</taxon>
        <taxon>Immersiella</taxon>
    </lineage>
</organism>
<protein>
    <submittedName>
        <fullName evidence="1">Uncharacterized protein</fullName>
    </submittedName>
</protein>
<reference evidence="1" key="1">
    <citation type="submission" date="2023-06" db="EMBL/GenBank/DDBJ databases">
        <title>Genome-scale phylogeny and comparative genomics of the fungal order Sordariales.</title>
        <authorList>
            <consortium name="Lawrence Berkeley National Laboratory"/>
            <person name="Hensen N."/>
            <person name="Bonometti L."/>
            <person name="Westerberg I."/>
            <person name="Brannstrom I.O."/>
            <person name="Guillou S."/>
            <person name="Cros-Aarteil S."/>
            <person name="Calhoun S."/>
            <person name="Haridas S."/>
            <person name="Kuo A."/>
            <person name="Mondo S."/>
            <person name="Pangilinan J."/>
            <person name="Riley R."/>
            <person name="Labutti K."/>
            <person name="Andreopoulos B."/>
            <person name="Lipzen A."/>
            <person name="Chen C."/>
            <person name="Yanf M."/>
            <person name="Daum C."/>
            <person name="Ng V."/>
            <person name="Clum A."/>
            <person name="Steindorff A."/>
            <person name="Ohm R."/>
            <person name="Martin F."/>
            <person name="Silar P."/>
            <person name="Natvig D."/>
            <person name="Lalanne C."/>
            <person name="Gautier V."/>
            <person name="Ament-Velasquez S.L."/>
            <person name="Kruys A."/>
            <person name="Hutchinson M.I."/>
            <person name="Powell A.J."/>
            <person name="Barry K."/>
            <person name="Miller A.N."/>
            <person name="Grigoriev I.V."/>
            <person name="Debuchy R."/>
            <person name="Gladieux P."/>
            <person name="Thoren M.H."/>
            <person name="Johannesson H."/>
        </authorList>
    </citation>
    <scope>NUCLEOTIDE SEQUENCE</scope>
    <source>
        <strain evidence="1">CBS 606.72</strain>
    </source>
</reference>
<name>A0AA39XHB7_9PEZI</name>
<comment type="caution">
    <text evidence="1">The sequence shown here is derived from an EMBL/GenBank/DDBJ whole genome shotgun (WGS) entry which is preliminary data.</text>
</comment>
<dbReference type="AlphaFoldDB" id="A0AA39XHB7"/>
<dbReference type="Proteomes" id="UP001175000">
    <property type="component" value="Unassembled WGS sequence"/>
</dbReference>
<evidence type="ECO:0000313" key="1">
    <source>
        <dbReference type="EMBL" id="KAK0634008.1"/>
    </source>
</evidence>
<dbReference type="InterPro" id="IPR045861">
    <property type="entry name" value="CorA_cytoplasmic_dom"/>
</dbReference>
<proteinExistence type="predicted"/>
<accession>A0AA39XHB7</accession>
<dbReference type="SUPFAM" id="SSF143865">
    <property type="entry name" value="CorA soluble domain-like"/>
    <property type="match status" value="1"/>
</dbReference>
<keyword evidence="2" id="KW-1185">Reference proteome</keyword>
<dbReference type="EMBL" id="JAULSU010000001">
    <property type="protein sequence ID" value="KAK0634008.1"/>
    <property type="molecule type" value="Genomic_DNA"/>
</dbReference>
<evidence type="ECO:0000313" key="2">
    <source>
        <dbReference type="Proteomes" id="UP001175000"/>
    </source>
</evidence>
<sequence>MSSMFFVSARDKTTAEFLHRRIISGSGLLKQSPLYLLAFVLDERLDRYWAWLDGLRRQISEIETVTGMVPDGWRMHVRPEDIRRLKKPVARLKQLHGSQIQLSHLVIVLKFLLRLGTFCVEATTAVEELRGGLGLPKTKKSHEKMLFEHTEFFISRLESAQDKAQEVIERHQIQVNVV</sequence>